<dbReference type="EMBL" id="JABFAC010000010">
    <property type="protein sequence ID" value="MBA0627308.1"/>
    <property type="molecule type" value="Genomic_DNA"/>
</dbReference>
<keyword evidence="2" id="KW-1185">Reference proteome</keyword>
<comment type="caution">
    <text evidence="1">The sequence shown here is derived from an EMBL/GenBank/DDBJ whole genome shotgun (WGS) entry which is preliminary data.</text>
</comment>
<dbReference type="Proteomes" id="UP000593561">
    <property type="component" value="Unassembled WGS sequence"/>
</dbReference>
<name>A0A7J8SMG8_GOSDV</name>
<protein>
    <submittedName>
        <fullName evidence="1">Uncharacterized protein</fullName>
    </submittedName>
</protein>
<reference evidence="1 2" key="1">
    <citation type="journal article" date="2019" name="Genome Biol. Evol.">
        <title>Insights into the evolution of the New World diploid cottons (Gossypium, subgenus Houzingenia) based on genome sequencing.</title>
        <authorList>
            <person name="Grover C.E."/>
            <person name="Arick M.A. 2nd"/>
            <person name="Thrash A."/>
            <person name="Conover J.L."/>
            <person name="Sanders W.S."/>
            <person name="Peterson D.G."/>
            <person name="Frelichowski J.E."/>
            <person name="Scheffler J.A."/>
            <person name="Scheffler B.E."/>
            <person name="Wendel J.F."/>
        </authorList>
    </citation>
    <scope>NUCLEOTIDE SEQUENCE [LARGE SCALE GENOMIC DNA]</scope>
    <source>
        <strain evidence="1">27</strain>
        <tissue evidence="1">Leaf</tissue>
    </source>
</reference>
<dbReference type="AlphaFoldDB" id="A0A7J8SMG8"/>
<evidence type="ECO:0000313" key="1">
    <source>
        <dbReference type="EMBL" id="MBA0627308.1"/>
    </source>
</evidence>
<proteinExistence type="predicted"/>
<accession>A0A7J8SMG8</accession>
<gene>
    <name evidence="1" type="ORF">Godav_004834</name>
</gene>
<organism evidence="1 2">
    <name type="scientific">Gossypium davidsonii</name>
    <name type="common">Davidson's cotton</name>
    <name type="synonym">Gossypium klotzschianum subsp. davidsonii</name>
    <dbReference type="NCBI Taxonomy" id="34287"/>
    <lineage>
        <taxon>Eukaryota</taxon>
        <taxon>Viridiplantae</taxon>
        <taxon>Streptophyta</taxon>
        <taxon>Embryophyta</taxon>
        <taxon>Tracheophyta</taxon>
        <taxon>Spermatophyta</taxon>
        <taxon>Magnoliopsida</taxon>
        <taxon>eudicotyledons</taxon>
        <taxon>Gunneridae</taxon>
        <taxon>Pentapetalae</taxon>
        <taxon>rosids</taxon>
        <taxon>malvids</taxon>
        <taxon>Malvales</taxon>
        <taxon>Malvaceae</taxon>
        <taxon>Malvoideae</taxon>
        <taxon>Gossypium</taxon>
    </lineage>
</organism>
<sequence length="83" mass="9305">MPAKRSFMRPKCGSNLGRTSSSCRNLNMPVMLMLPLLLLLPILWSTKLCSLYPVQAGALTQRSEEQSAWDLIITRLLDGKLKT</sequence>
<evidence type="ECO:0000313" key="2">
    <source>
        <dbReference type="Proteomes" id="UP000593561"/>
    </source>
</evidence>